<gene>
    <name evidence="1" type="ORF">EDEG_02183</name>
</gene>
<keyword evidence="2" id="KW-1185">Reference proteome</keyword>
<accession>J9DQ64</accession>
<reference evidence="1 2" key="1">
    <citation type="submission" date="2011-08" db="EMBL/GenBank/DDBJ databases">
        <authorList>
            <person name="Liu Z.J."/>
            <person name="Shi F.L."/>
            <person name="Lu J.Q."/>
            <person name="Li M."/>
            <person name="Wang Z.L."/>
        </authorList>
    </citation>
    <scope>NUCLEOTIDE SEQUENCE [LARGE SCALE GENOMIC DNA]</scope>
    <source>
        <strain evidence="1 2">USNM 41457</strain>
    </source>
</reference>
<evidence type="ECO:0000313" key="1">
    <source>
        <dbReference type="EMBL" id="EJW03487.1"/>
    </source>
</evidence>
<organism evidence="1 2">
    <name type="scientific">Edhazardia aedis (strain USNM 41457)</name>
    <name type="common">Microsporidian parasite</name>
    <dbReference type="NCBI Taxonomy" id="1003232"/>
    <lineage>
        <taxon>Eukaryota</taxon>
        <taxon>Fungi</taxon>
        <taxon>Fungi incertae sedis</taxon>
        <taxon>Microsporidia</taxon>
        <taxon>Edhazardia</taxon>
    </lineage>
</organism>
<proteinExistence type="predicted"/>
<dbReference type="Proteomes" id="UP000003163">
    <property type="component" value="Unassembled WGS sequence"/>
</dbReference>
<dbReference type="InParanoid" id="J9DQ64"/>
<evidence type="ECO:0000313" key="2">
    <source>
        <dbReference type="Proteomes" id="UP000003163"/>
    </source>
</evidence>
<dbReference type="AlphaFoldDB" id="J9DQ64"/>
<dbReference type="HOGENOM" id="CLU_2263688_0_0_1"/>
<dbReference type="EMBL" id="AFBI03000036">
    <property type="protein sequence ID" value="EJW03487.1"/>
    <property type="molecule type" value="Genomic_DNA"/>
</dbReference>
<sequence>MQFSEICNLLICVQDSSKIINKQKIVILFKTETATIYKDNMPQRNSIPMDFHLQALLLSLYPYLNIILIKNHPLCTAKLCVFKKLSYFMITYRNFEINYINQE</sequence>
<comment type="caution">
    <text evidence="1">The sequence shown here is derived from an EMBL/GenBank/DDBJ whole genome shotgun (WGS) entry which is preliminary data.</text>
</comment>
<dbReference type="VEuPathDB" id="MicrosporidiaDB:EDEG_02183"/>
<name>J9DQ64_EDHAE</name>
<reference evidence="2" key="2">
    <citation type="submission" date="2015-07" db="EMBL/GenBank/DDBJ databases">
        <title>Contrasting host-pathogen interactions and genome evolution in two generalist and specialist microsporidian pathogens of mosquitoes.</title>
        <authorList>
            <consortium name="The Broad Institute Genomics Platform"/>
            <consortium name="The Broad Institute Genome Sequencing Center for Infectious Disease"/>
            <person name="Cuomo C.A."/>
            <person name="Sanscrainte N.D."/>
            <person name="Goldberg J.M."/>
            <person name="Heiman D."/>
            <person name="Young S."/>
            <person name="Zeng Q."/>
            <person name="Becnel J.J."/>
            <person name="Birren B.W."/>
        </authorList>
    </citation>
    <scope>NUCLEOTIDE SEQUENCE [LARGE SCALE GENOMIC DNA]</scope>
    <source>
        <strain evidence="2">USNM 41457</strain>
    </source>
</reference>
<protein>
    <submittedName>
        <fullName evidence="1">Uncharacterized protein</fullName>
    </submittedName>
</protein>